<comment type="caution">
    <text evidence="1">The sequence shown here is derived from an EMBL/GenBank/DDBJ whole genome shotgun (WGS) entry which is preliminary data.</text>
</comment>
<dbReference type="PATRIC" id="fig|1265738.3.peg.7039"/>
<dbReference type="AlphaFoldDB" id="M5RKW8"/>
<sequence length="43" mass="4697">MVKAGSIDCRSERGDGALGTFSFAAAGWRGLRWTNLVDARIKR</sequence>
<proteinExistence type="predicted"/>
<gene>
    <name evidence="1" type="ORF">RMSM_07062</name>
</gene>
<reference evidence="1 2" key="1">
    <citation type="journal article" date="2013" name="Mar. Genomics">
        <title>Expression of sulfatases in Rhodopirellula baltica and the diversity of sulfatases in the genus Rhodopirellula.</title>
        <authorList>
            <person name="Wegner C.E."/>
            <person name="Richter-Heitmann T."/>
            <person name="Klindworth A."/>
            <person name="Klockow C."/>
            <person name="Richter M."/>
            <person name="Achstetter T."/>
            <person name="Glockner F.O."/>
            <person name="Harder J."/>
        </authorList>
    </citation>
    <scope>NUCLEOTIDE SEQUENCE [LARGE SCALE GENOMIC DNA]</scope>
    <source>
        <strain evidence="1 2">SM1</strain>
    </source>
</reference>
<dbReference type="Proteomes" id="UP000011991">
    <property type="component" value="Unassembled WGS sequence"/>
</dbReference>
<keyword evidence="2" id="KW-1185">Reference proteome</keyword>
<dbReference type="EMBL" id="ANOG01001010">
    <property type="protein sequence ID" value="EMI16017.1"/>
    <property type="molecule type" value="Genomic_DNA"/>
</dbReference>
<name>M5RKW8_9BACT</name>
<evidence type="ECO:0000313" key="1">
    <source>
        <dbReference type="EMBL" id="EMI16017.1"/>
    </source>
</evidence>
<protein>
    <submittedName>
        <fullName evidence="1">Uncharacterized protein</fullName>
    </submittedName>
</protein>
<accession>M5RKW8</accession>
<evidence type="ECO:0000313" key="2">
    <source>
        <dbReference type="Proteomes" id="UP000011991"/>
    </source>
</evidence>
<organism evidence="1 2">
    <name type="scientific">Rhodopirellula maiorica SM1</name>
    <dbReference type="NCBI Taxonomy" id="1265738"/>
    <lineage>
        <taxon>Bacteria</taxon>
        <taxon>Pseudomonadati</taxon>
        <taxon>Planctomycetota</taxon>
        <taxon>Planctomycetia</taxon>
        <taxon>Pirellulales</taxon>
        <taxon>Pirellulaceae</taxon>
        <taxon>Novipirellula</taxon>
    </lineage>
</organism>